<gene>
    <name evidence="1" type="ORF">HYN59_14210</name>
</gene>
<dbReference type="KEGG" id="falb:HYN59_14210"/>
<proteinExistence type="predicted"/>
<accession>A0A2S1R0X7</accession>
<name>A0A2S1R0X7_9FLAO</name>
<evidence type="ECO:0000313" key="1">
    <source>
        <dbReference type="EMBL" id="AWH86191.1"/>
    </source>
</evidence>
<protein>
    <submittedName>
        <fullName evidence="1">Uncharacterized protein</fullName>
    </submittedName>
</protein>
<dbReference type="EMBL" id="CP029186">
    <property type="protein sequence ID" value="AWH86191.1"/>
    <property type="molecule type" value="Genomic_DNA"/>
</dbReference>
<dbReference type="Proteomes" id="UP000244929">
    <property type="component" value="Chromosome"/>
</dbReference>
<sequence length="162" mass="19028">MYISKIESMKKHIIFLLFIGLNLYSQDKGIEIYTIKTINNSEKDCNNCFDISKEILSGEPLLKTTDIDHFDWEKQQFILNDTGREKVRKLDIPMDGLPVVFVINDEPIYGFWLWHPLSSHVCDRVLTYPNWSFELEFGLPNDGFGSDPRYDARIKKYLNIKD</sequence>
<keyword evidence="2" id="KW-1185">Reference proteome</keyword>
<dbReference type="AlphaFoldDB" id="A0A2S1R0X7"/>
<evidence type="ECO:0000313" key="2">
    <source>
        <dbReference type="Proteomes" id="UP000244929"/>
    </source>
</evidence>
<reference evidence="1 2" key="1">
    <citation type="submission" date="2018-04" db="EMBL/GenBank/DDBJ databases">
        <title>Genome sequencing of Flavobacterium sp. HYN0059.</title>
        <authorList>
            <person name="Yi H."/>
            <person name="Baek C."/>
        </authorList>
    </citation>
    <scope>NUCLEOTIDE SEQUENCE [LARGE SCALE GENOMIC DNA]</scope>
    <source>
        <strain evidence="1 2">HYN0059</strain>
    </source>
</reference>
<organism evidence="1 2">
    <name type="scientific">Flavobacterium album</name>
    <dbReference type="NCBI Taxonomy" id="2175091"/>
    <lineage>
        <taxon>Bacteria</taxon>
        <taxon>Pseudomonadati</taxon>
        <taxon>Bacteroidota</taxon>
        <taxon>Flavobacteriia</taxon>
        <taxon>Flavobacteriales</taxon>
        <taxon>Flavobacteriaceae</taxon>
        <taxon>Flavobacterium</taxon>
    </lineage>
</organism>